<evidence type="ECO:0000313" key="2">
    <source>
        <dbReference type="Proteomes" id="UP001056120"/>
    </source>
</evidence>
<evidence type="ECO:0000313" key="1">
    <source>
        <dbReference type="EMBL" id="KAI3760285.1"/>
    </source>
</evidence>
<protein>
    <submittedName>
        <fullName evidence="1">Uncharacterized protein</fullName>
    </submittedName>
</protein>
<name>A0ACB9ENI3_9ASTR</name>
<gene>
    <name evidence="1" type="ORF">L1987_50678</name>
</gene>
<keyword evidence="2" id="KW-1185">Reference proteome</keyword>
<sequence>MFHPLSLPILPPDANRRLAKPVTALSIPLLGRFSFPLDFLLYTGGFMDLCNFMNFSKNIRCLKCKTEEMMLKLRKEIEIAHEDEVHMYCNDNREMDTAYEYCNHKKDVNQLLYVVYGLL</sequence>
<dbReference type="EMBL" id="CM042034">
    <property type="protein sequence ID" value="KAI3760285.1"/>
    <property type="molecule type" value="Genomic_DNA"/>
</dbReference>
<reference evidence="1 2" key="2">
    <citation type="journal article" date="2022" name="Mol. Ecol. Resour.">
        <title>The genomes of chicory, endive, great burdock and yacon provide insights into Asteraceae paleo-polyploidization history and plant inulin production.</title>
        <authorList>
            <person name="Fan W."/>
            <person name="Wang S."/>
            <person name="Wang H."/>
            <person name="Wang A."/>
            <person name="Jiang F."/>
            <person name="Liu H."/>
            <person name="Zhao H."/>
            <person name="Xu D."/>
            <person name="Zhang Y."/>
        </authorList>
    </citation>
    <scope>NUCLEOTIDE SEQUENCE [LARGE SCALE GENOMIC DNA]</scope>
    <source>
        <strain evidence="2">cv. Yunnan</strain>
        <tissue evidence="1">Leaves</tissue>
    </source>
</reference>
<organism evidence="1 2">
    <name type="scientific">Smallanthus sonchifolius</name>
    <dbReference type="NCBI Taxonomy" id="185202"/>
    <lineage>
        <taxon>Eukaryota</taxon>
        <taxon>Viridiplantae</taxon>
        <taxon>Streptophyta</taxon>
        <taxon>Embryophyta</taxon>
        <taxon>Tracheophyta</taxon>
        <taxon>Spermatophyta</taxon>
        <taxon>Magnoliopsida</taxon>
        <taxon>eudicotyledons</taxon>
        <taxon>Gunneridae</taxon>
        <taxon>Pentapetalae</taxon>
        <taxon>asterids</taxon>
        <taxon>campanulids</taxon>
        <taxon>Asterales</taxon>
        <taxon>Asteraceae</taxon>
        <taxon>Asteroideae</taxon>
        <taxon>Heliantheae alliance</taxon>
        <taxon>Millerieae</taxon>
        <taxon>Smallanthus</taxon>
    </lineage>
</organism>
<reference evidence="2" key="1">
    <citation type="journal article" date="2022" name="Mol. Ecol. Resour.">
        <title>The genomes of chicory, endive, great burdock and yacon provide insights into Asteraceae palaeo-polyploidization history and plant inulin production.</title>
        <authorList>
            <person name="Fan W."/>
            <person name="Wang S."/>
            <person name="Wang H."/>
            <person name="Wang A."/>
            <person name="Jiang F."/>
            <person name="Liu H."/>
            <person name="Zhao H."/>
            <person name="Xu D."/>
            <person name="Zhang Y."/>
        </authorList>
    </citation>
    <scope>NUCLEOTIDE SEQUENCE [LARGE SCALE GENOMIC DNA]</scope>
    <source>
        <strain evidence="2">cv. Yunnan</strain>
    </source>
</reference>
<proteinExistence type="predicted"/>
<dbReference type="Proteomes" id="UP001056120">
    <property type="component" value="Linkage Group LG17"/>
</dbReference>
<accession>A0ACB9ENI3</accession>
<comment type="caution">
    <text evidence="1">The sequence shown here is derived from an EMBL/GenBank/DDBJ whole genome shotgun (WGS) entry which is preliminary data.</text>
</comment>